<name>A0A811UQP3_CERCA</name>
<reference evidence="2" key="1">
    <citation type="submission" date="2020-11" db="EMBL/GenBank/DDBJ databases">
        <authorList>
            <person name="Whitehead M."/>
        </authorList>
    </citation>
    <scope>NUCLEOTIDE SEQUENCE</scope>
    <source>
        <strain evidence="2">EGII</strain>
    </source>
</reference>
<evidence type="ECO:0000313" key="3">
    <source>
        <dbReference type="Proteomes" id="UP000606786"/>
    </source>
</evidence>
<dbReference type="AlphaFoldDB" id="A0A811UQP3"/>
<feature type="compositionally biased region" description="Basic and acidic residues" evidence="1">
    <location>
        <begin position="82"/>
        <end position="108"/>
    </location>
</feature>
<dbReference type="EMBL" id="CAJHJT010000023">
    <property type="protein sequence ID" value="CAD7001220.1"/>
    <property type="molecule type" value="Genomic_DNA"/>
</dbReference>
<feature type="region of interest" description="Disordered" evidence="1">
    <location>
        <begin position="1"/>
        <end position="108"/>
    </location>
</feature>
<proteinExistence type="predicted"/>
<organism evidence="2 3">
    <name type="scientific">Ceratitis capitata</name>
    <name type="common">Mediterranean fruit fly</name>
    <name type="synonym">Tephritis capitata</name>
    <dbReference type="NCBI Taxonomy" id="7213"/>
    <lineage>
        <taxon>Eukaryota</taxon>
        <taxon>Metazoa</taxon>
        <taxon>Ecdysozoa</taxon>
        <taxon>Arthropoda</taxon>
        <taxon>Hexapoda</taxon>
        <taxon>Insecta</taxon>
        <taxon>Pterygota</taxon>
        <taxon>Neoptera</taxon>
        <taxon>Endopterygota</taxon>
        <taxon>Diptera</taxon>
        <taxon>Brachycera</taxon>
        <taxon>Muscomorpha</taxon>
        <taxon>Tephritoidea</taxon>
        <taxon>Tephritidae</taxon>
        <taxon>Ceratitis</taxon>
        <taxon>Ceratitis</taxon>
    </lineage>
</organism>
<evidence type="ECO:0000256" key="1">
    <source>
        <dbReference type="SAM" id="MobiDB-lite"/>
    </source>
</evidence>
<accession>A0A811UQP3</accession>
<evidence type="ECO:0000313" key="2">
    <source>
        <dbReference type="EMBL" id="CAD7001220.1"/>
    </source>
</evidence>
<feature type="non-terminal residue" evidence="2">
    <location>
        <position position="1"/>
    </location>
</feature>
<gene>
    <name evidence="2" type="ORF">CCAP1982_LOCUS9718</name>
</gene>
<protein>
    <submittedName>
        <fullName evidence="2">(Mediterranean fruit fly) hypothetical protein</fullName>
    </submittedName>
</protein>
<sequence length="121" mass="13556">MENREIEDQVNQKMVGNKDHGGDFPEPTDGHGGSTRRCNGGVYERGPSSPRQYGNVKHKDCRSENFSTSPLRSPVMVSTPDGKGKDPYMDHSSEREGCNESRSRKNADLEKWHLKFDGSSK</sequence>
<comment type="caution">
    <text evidence="2">The sequence shown here is derived from an EMBL/GenBank/DDBJ whole genome shotgun (WGS) entry which is preliminary data.</text>
</comment>
<keyword evidence="3" id="KW-1185">Reference proteome</keyword>
<dbReference type="Proteomes" id="UP000606786">
    <property type="component" value="Unassembled WGS sequence"/>
</dbReference>